<gene>
    <name evidence="1" type="ORF">PEVE_00035374</name>
</gene>
<evidence type="ECO:0000313" key="2">
    <source>
        <dbReference type="Proteomes" id="UP001159427"/>
    </source>
</evidence>
<comment type="caution">
    <text evidence="1">The sequence shown here is derived from an EMBL/GenBank/DDBJ whole genome shotgun (WGS) entry which is preliminary data.</text>
</comment>
<accession>A0ABN8MK36</accession>
<dbReference type="EMBL" id="CALNXI010000547">
    <property type="protein sequence ID" value="CAH3029020.1"/>
    <property type="molecule type" value="Genomic_DNA"/>
</dbReference>
<keyword evidence="2" id="KW-1185">Reference proteome</keyword>
<reference evidence="1 2" key="1">
    <citation type="submission" date="2022-05" db="EMBL/GenBank/DDBJ databases">
        <authorList>
            <consortium name="Genoscope - CEA"/>
            <person name="William W."/>
        </authorList>
    </citation>
    <scope>NUCLEOTIDE SEQUENCE [LARGE SCALE GENOMIC DNA]</scope>
</reference>
<proteinExistence type="predicted"/>
<sequence>MDMVSSITSAISSALLESLKSAGIIPQEPVQTSDPAAAAVQGSVAQVVQDLTVHWELWLQAHHMTKLSSSNNPPNSFNRQSKQPFPRGFCWKFHQGERCFGCNFKHTCFKCGGDHPATKCKSGKPTAVTSRTVASSLTTNTNQSK</sequence>
<name>A0ABN8MK36_9CNID</name>
<evidence type="ECO:0000313" key="1">
    <source>
        <dbReference type="EMBL" id="CAH3029020.1"/>
    </source>
</evidence>
<dbReference type="Proteomes" id="UP001159427">
    <property type="component" value="Unassembled WGS sequence"/>
</dbReference>
<evidence type="ECO:0008006" key="3">
    <source>
        <dbReference type="Google" id="ProtNLM"/>
    </source>
</evidence>
<organism evidence="1 2">
    <name type="scientific">Porites evermanni</name>
    <dbReference type="NCBI Taxonomy" id="104178"/>
    <lineage>
        <taxon>Eukaryota</taxon>
        <taxon>Metazoa</taxon>
        <taxon>Cnidaria</taxon>
        <taxon>Anthozoa</taxon>
        <taxon>Hexacorallia</taxon>
        <taxon>Scleractinia</taxon>
        <taxon>Fungiina</taxon>
        <taxon>Poritidae</taxon>
        <taxon>Porites</taxon>
    </lineage>
</organism>
<protein>
    <recommendedName>
        <fullName evidence="3">C3H1-type domain-containing protein</fullName>
    </recommendedName>
</protein>